<dbReference type="Proteomes" id="UP000004688">
    <property type="component" value="Chromosome"/>
</dbReference>
<proteinExistence type="predicted"/>
<name>M9RNZ4_9RHOB</name>
<evidence type="ECO:0000313" key="2">
    <source>
        <dbReference type="Proteomes" id="UP000004688"/>
    </source>
</evidence>
<reference evidence="1 2" key="1">
    <citation type="journal article" date="2013" name="PLoS ONE">
        <title>Poles Apart: Arctic and Antarctic Octadecabacter strains Share High Genome Plasticity and a New Type of Xanthorhodopsin.</title>
        <authorList>
            <person name="Vollmers J."/>
            <person name="Voget S."/>
            <person name="Dietrich S."/>
            <person name="Gollnow K."/>
            <person name="Smits M."/>
            <person name="Meyer K."/>
            <person name="Brinkhoff T."/>
            <person name="Simon M."/>
            <person name="Daniel R."/>
        </authorList>
    </citation>
    <scope>NUCLEOTIDE SEQUENCE [LARGE SCALE GENOMIC DNA]</scope>
    <source>
        <strain evidence="1 2">238</strain>
    </source>
</reference>
<dbReference type="HOGENOM" id="CLU_1314369_0_0_5"/>
<evidence type="ECO:0000313" key="1">
    <source>
        <dbReference type="EMBL" id="AGI73907.1"/>
    </source>
</evidence>
<organism evidence="1 2">
    <name type="scientific">Octadecabacter arcticus 238</name>
    <dbReference type="NCBI Taxonomy" id="391616"/>
    <lineage>
        <taxon>Bacteria</taxon>
        <taxon>Pseudomonadati</taxon>
        <taxon>Pseudomonadota</taxon>
        <taxon>Alphaproteobacteria</taxon>
        <taxon>Rhodobacterales</taxon>
        <taxon>Roseobacteraceae</taxon>
        <taxon>Octadecabacter</taxon>
    </lineage>
</organism>
<dbReference type="KEGG" id="oar:OA238_c39700"/>
<gene>
    <name evidence="1" type="ORF">OA238_c39700</name>
</gene>
<dbReference type="STRING" id="391616.OA238_c39700"/>
<protein>
    <submittedName>
        <fullName evidence="1">Uncharacterized protein</fullName>
    </submittedName>
</protein>
<keyword evidence="2" id="KW-1185">Reference proteome</keyword>
<dbReference type="AlphaFoldDB" id="M9RNZ4"/>
<accession>M9RNZ4</accession>
<sequence length="209" mass="23278">MAYWDLHLAIGPSGPLNVGAYFVRSTSVELTLGDDVFALPDLQDDVYQFVSGFPCEPVVSLDDIAWTVAFEGEPFYRPQRHISCEESPPSGSVPNAHVTPVTAASIRAWLMTPLSLDLPSGREAGSIPMIDVLERHPSPAPGWIRAHCLARSLETALRDTTLESKFADWMTRYLPALQSMENDWLHETQNKDNALLARWHDTDLKGYDV</sequence>
<dbReference type="EMBL" id="CP003742">
    <property type="protein sequence ID" value="AGI73907.1"/>
    <property type="molecule type" value="Genomic_DNA"/>
</dbReference>